<dbReference type="AlphaFoldDB" id="A0A7R9GVF4"/>
<protein>
    <submittedName>
        <fullName evidence="1">Uncharacterized protein</fullName>
    </submittedName>
</protein>
<proteinExistence type="predicted"/>
<dbReference type="EMBL" id="OD000568">
    <property type="protein sequence ID" value="CAD7398223.1"/>
    <property type="molecule type" value="Genomic_DNA"/>
</dbReference>
<accession>A0A7R9GVF4</accession>
<gene>
    <name evidence="1" type="ORF">TPSB3V08_LOCUS1573</name>
</gene>
<evidence type="ECO:0000313" key="1">
    <source>
        <dbReference type="EMBL" id="CAD7398223.1"/>
    </source>
</evidence>
<name>A0A7R9GVF4_TIMPO</name>
<organism evidence="1">
    <name type="scientific">Timema poppense</name>
    <name type="common">Walking stick</name>
    <dbReference type="NCBI Taxonomy" id="170557"/>
    <lineage>
        <taxon>Eukaryota</taxon>
        <taxon>Metazoa</taxon>
        <taxon>Ecdysozoa</taxon>
        <taxon>Arthropoda</taxon>
        <taxon>Hexapoda</taxon>
        <taxon>Insecta</taxon>
        <taxon>Pterygota</taxon>
        <taxon>Neoptera</taxon>
        <taxon>Polyneoptera</taxon>
        <taxon>Phasmatodea</taxon>
        <taxon>Timematodea</taxon>
        <taxon>Timematoidea</taxon>
        <taxon>Timematidae</taxon>
        <taxon>Timema</taxon>
    </lineage>
</organism>
<reference evidence="1" key="1">
    <citation type="submission" date="2020-11" db="EMBL/GenBank/DDBJ databases">
        <authorList>
            <person name="Tran Van P."/>
        </authorList>
    </citation>
    <scope>NUCLEOTIDE SEQUENCE</scope>
</reference>
<sequence>MNEIRIALALLGLSLFYGVSVARHKRLRNSKKSPSNFSPNQRLSNFDRTISFTRTYPRDIKIIPSRSNSELSHHYWESYEDRVPRLRVNKAKKHRPRGRRRHLGTQRNYSGIHRAPAVAKINQGTVHIFKNLGDSLNIIETPDSPYEESLLEELRDFLNNKEHMSNILGDKFDYKIYKTKGDFLKGVLGFLFKSNIVKNRHPLYETVKKYLNKNFNTKEARQPNHYLGFRQQEKRNLDVNGLFKAFDRATIKNDQVEDHLEKVLEFFAFTLNPGEHLKGFNAFKYETRGEVLSAMLDHLLNLDSIPSEEKESMTTLFPYILMTGAGDMPAFTEA</sequence>